<proteinExistence type="predicted"/>
<evidence type="ECO:0000313" key="3">
    <source>
        <dbReference type="Proteomes" id="UP000324897"/>
    </source>
</evidence>
<dbReference type="Proteomes" id="UP000324897">
    <property type="component" value="Chromosome 7"/>
</dbReference>
<keyword evidence="1" id="KW-1133">Transmembrane helix</keyword>
<feature type="transmembrane region" description="Helical" evidence="1">
    <location>
        <begin position="116"/>
        <end position="135"/>
    </location>
</feature>
<protein>
    <submittedName>
        <fullName evidence="2">Uncharacterized protein</fullName>
    </submittedName>
</protein>
<reference evidence="2 3" key="1">
    <citation type="journal article" date="2019" name="Sci. Rep.">
        <title>A high-quality genome of Eragrostis curvula grass provides insights into Poaceae evolution and supports new strategies to enhance forage quality.</title>
        <authorList>
            <person name="Carballo J."/>
            <person name="Santos B.A.C.M."/>
            <person name="Zappacosta D."/>
            <person name="Garbus I."/>
            <person name="Selva J.P."/>
            <person name="Gallo C.A."/>
            <person name="Diaz A."/>
            <person name="Albertini E."/>
            <person name="Caccamo M."/>
            <person name="Echenique V."/>
        </authorList>
    </citation>
    <scope>NUCLEOTIDE SEQUENCE [LARGE SCALE GENOMIC DNA]</scope>
    <source>
        <strain evidence="3">cv. Victoria</strain>
        <tissue evidence="2">Leaf</tissue>
    </source>
</reference>
<keyword evidence="1" id="KW-0812">Transmembrane</keyword>
<name>A0A5J9U150_9POAL</name>
<feature type="non-terminal residue" evidence="2">
    <location>
        <position position="1"/>
    </location>
</feature>
<comment type="caution">
    <text evidence="2">The sequence shown here is derived from an EMBL/GenBank/DDBJ whole genome shotgun (WGS) entry which is preliminary data.</text>
</comment>
<dbReference type="Gramene" id="TVU17356">
    <property type="protein sequence ID" value="TVU17356"/>
    <property type="gene ID" value="EJB05_33384"/>
</dbReference>
<organism evidence="2 3">
    <name type="scientific">Eragrostis curvula</name>
    <name type="common">weeping love grass</name>
    <dbReference type="NCBI Taxonomy" id="38414"/>
    <lineage>
        <taxon>Eukaryota</taxon>
        <taxon>Viridiplantae</taxon>
        <taxon>Streptophyta</taxon>
        <taxon>Embryophyta</taxon>
        <taxon>Tracheophyta</taxon>
        <taxon>Spermatophyta</taxon>
        <taxon>Magnoliopsida</taxon>
        <taxon>Liliopsida</taxon>
        <taxon>Poales</taxon>
        <taxon>Poaceae</taxon>
        <taxon>PACMAD clade</taxon>
        <taxon>Chloridoideae</taxon>
        <taxon>Eragrostideae</taxon>
        <taxon>Eragrostidinae</taxon>
        <taxon>Eragrostis</taxon>
    </lineage>
</organism>
<evidence type="ECO:0000256" key="1">
    <source>
        <dbReference type="SAM" id="Phobius"/>
    </source>
</evidence>
<sequence length="137" mass="15084">VPSPTSLLLCFPPVCVFSASRNRCFSPPFLCSRSYHEGGERETNQRLEAASSGAQAVLRPGSFFRGGRLGFRCCEFQFPAVCRGDRKAAAKAGRGCACSSEEVLWVWYPAVTQIEVFLVNAFVLWLWVVLVRACLAS</sequence>
<dbReference type="AlphaFoldDB" id="A0A5J9U150"/>
<gene>
    <name evidence="2" type="ORF">EJB05_33384</name>
</gene>
<keyword evidence="1" id="KW-0472">Membrane</keyword>
<evidence type="ECO:0000313" key="2">
    <source>
        <dbReference type="EMBL" id="TVU17356.1"/>
    </source>
</evidence>
<accession>A0A5J9U150</accession>
<keyword evidence="3" id="KW-1185">Reference proteome</keyword>
<dbReference type="EMBL" id="RWGY01000029">
    <property type="protein sequence ID" value="TVU17356.1"/>
    <property type="molecule type" value="Genomic_DNA"/>
</dbReference>